<dbReference type="AlphaFoldDB" id="C0EQQ9"/>
<dbReference type="EMBL" id="ACEN01000102">
    <property type="protein sequence ID" value="EEG32601.1"/>
    <property type="molecule type" value="Genomic_DNA"/>
</dbReference>
<dbReference type="Proteomes" id="UP000004457">
    <property type="component" value="Unassembled WGS sequence"/>
</dbReference>
<protein>
    <submittedName>
        <fullName evidence="1">Uncharacterized protein</fullName>
    </submittedName>
</protein>
<gene>
    <name evidence="1" type="ORF">NEIFLAOT_02303</name>
</gene>
<name>C0EQQ9_NEIFL</name>
<evidence type="ECO:0000313" key="2">
    <source>
        <dbReference type="Proteomes" id="UP000004457"/>
    </source>
</evidence>
<reference evidence="1 2" key="1">
    <citation type="submission" date="2009-01" db="EMBL/GenBank/DDBJ databases">
        <authorList>
            <person name="Fulton L."/>
            <person name="Clifton S."/>
            <person name="Chinwalla A.T."/>
            <person name="Mitreva M."/>
            <person name="Sodergren E."/>
            <person name="Weinstock G."/>
            <person name="Clifton S."/>
            <person name="Dooling D.J."/>
            <person name="Fulton B."/>
            <person name="Minx P."/>
            <person name="Pepin K.H."/>
            <person name="Johnson M."/>
            <person name="Bhonagiri V."/>
            <person name="Nash W.E."/>
            <person name="Mardis E.R."/>
            <person name="Wilson R.K."/>
        </authorList>
    </citation>
    <scope>NUCLEOTIDE SEQUENCE [LARGE SCALE GENOMIC DNA]</scope>
    <source>
        <strain evidence="1 2">NRL30031/H210</strain>
    </source>
</reference>
<sequence>MNVNTIRYSTKCTTGNALRPSETQFQTAFFVTNLLTDYIRLRKVCNSFHKLVKPIYLITGCI</sequence>
<keyword evidence="2" id="KW-1185">Reference proteome</keyword>
<evidence type="ECO:0000313" key="1">
    <source>
        <dbReference type="EMBL" id="EEG32601.1"/>
    </source>
</evidence>
<accession>C0EQQ9</accession>
<organism evidence="1 2">
    <name type="scientific">Neisseria flavescens NRL30031/H210</name>
    <dbReference type="NCBI Taxonomy" id="546264"/>
    <lineage>
        <taxon>Bacteria</taxon>
        <taxon>Pseudomonadati</taxon>
        <taxon>Pseudomonadota</taxon>
        <taxon>Betaproteobacteria</taxon>
        <taxon>Neisseriales</taxon>
        <taxon>Neisseriaceae</taxon>
        <taxon>Neisseria</taxon>
    </lineage>
</organism>
<proteinExistence type="predicted"/>
<comment type="caution">
    <text evidence="1">The sequence shown here is derived from an EMBL/GenBank/DDBJ whole genome shotgun (WGS) entry which is preliminary data.</text>
</comment>